<dbReference type="EMBL" id="MCGO01000080">
    <property type="protein sequence ID" value="ORY30979.1"/>
    <property type="molecule type" value="Genomic_DNA"/>
</dbReference>
<name>A0A1Y2B825_9FUNG</name>
<feature type="domain" description="F-box" evidence="1">
    <location>
        <begin position="23"/>
        <end position="58"/>
    </location>
</feature>
<comment type="caution">
    <text evidence="2">The sequence shown here is derived from an EMBL/GenBank/DDBJ whole genome shotgun (WGS) entry which is preliminary data.</text>
</comment>
<evidence type="ECO:0000313" key="2">
    <source>
        <dbReference type="EMBL" id="ORY30979.1"/>
    </source>
</evidence>
<dbReference type="Proteomes" id="UP000193642">
    <property type="component" value="Unassembled WGS sequence"/>
</dbReference>
<dbReference type="SUPFAM" id="SSF81383">
    <property type="entry name" value="F-box domain"/>
    <property type="match status" value="1"/>
</dbReference>
<dbReference type="InterPro" id="IPR036047">
    <property type="entry name" value="F-box-like_dom_sf"/>
</dbReference>
<dbReference type="Pfam" id="PF00646">
    <property type="entry name" value="F-box"/>
    <property type="match status" value="1"/>
</dbReference>
<protein>
    <recommendedName>
        <fullName evidence="1">F-box domain-containing protein</fullName>
    </recommendedName>
</protein>
<dbReference type="InterPro" id="IPR001810">
    <property type="entry name" value="F-box_dom"/>
</dbReference>
<proteinExistence type="predicted"/>
<feature type="non-terminal residue" evidence="2">
    <location>
        <position position="1"/>
    </location>
</feature>
<evidence type="ECO:0000313" key="3">
    <source>
        <dbReference type="Proteomes" id="UP000193642"/>
    </source>
</evidence>
<sequence>MPRRKSKRVIAASNTNEIEGPGICGLPTELFDEVCLYLKPVDILNLGCVNRRLASLTTADPVSIIGTPPIPQSMSQLVTAKKVLALISRVGCAFCPTKSKQVDWRTLQRLCSKCMKKRRNLEPAIVGDEFRDWSKEMKESQNISESDRKRDIIDRFATMDPPITEEILECCSEFHRVCNVATPLTNRVFTNLLRTLSPNIKAIRVIATIIECNYMNVDTLIGSRCFRYTAEERAYYSKFHILAFDILKDYAWNDVFPTFDSSPYLKEIKILWIETPSVIDITFSPVFKIKTLGATEWFSRNRQFFDIKTDSWDEVAAKASWETWDTIITARKASIYRHIIINCKPALLQDVPDRYAADMNYHIDHFEGLQEWPLLADFDTTALCLVRGSNNQLTAIAEEYNETKCLETFARIYNQKRVMAVSEGDIIMEKYFESKGMNYTTGFQDMNTYSRWNQVMMNRLQNVTEKLCPQLPLRCFFMLLQEVQGNGKEADFKNARLLLEYLLPSNKSFNTSKAIKKFESYLNKLVDHLSITG</sequence>
<dbReference type="AlphaFoldDB" id="A0A1Y2B825"/>
<keyword evidence="3" id="KW-1185">Reference proteome</keyword>
<evidence type="ECO:0000259" key="1">
    <source>
        <dbReference type="Pfam" id="PF00646"/>
    </source>
</evidence>
<dbReference type="CDD" id="cd09917">
    <property type="entry name" value="F-box_SF"/>
    <property type="match status" value="1"/>
</dbReference>
<accession>A0A1Y2B825</accession>
<organism evidence="2 3">
    <name type="scientific">Rhizoclosmatium globosum</name>
    <dbReference type="NCBI Taxonomy" id="329046"/>
    <lineage>
        <taxon>Eukaryota</taxon>
        <taxon>Fungi</taxon>
        <taxon>Fungi incertae sedis</taxon>
        <taxon>Chytridiomycota</taxon>
        <taxon>Chytridiomycota incertae sedis</taxon>
        <taxon>Chytridiomycetes</taxon>
        <taxon>Chytridiales</taxon>
        <taxon>Chytriomycetaceae</taxon>
        <taxon>Rhizoclosmatium</taxon>
    </lineage>
</organism>
<reference evidence="2 3" key="1">
    <citation type="submission" date="2016-07" db="EMBL/GenBank/DDBJ databases">
        <title>Pervasive Adenine N6-methylation of Active Genes in Fungi.</title>
        <authorList>
            <consortium name="DOE Joint Genome Institute"/>
            <person name="Mondo S.J."/>
            <person name="Dannebaum R.O."/>
            <person name="Kuo R.C."/>
            <person name="Labutti K."/>
            <person name="Haridas S."/>
            <person name="Kuo A."/>
            <person name="Salamov A."/>
            <person name="Ahrendt S.R."/>
            <person name="Lipzen A."/>
            <person name="Sullivan W."/>
            <person name="Andreopoulos W.B."/>
            <person name="Clum A."/>
            <person name="Lindquist E."/>
            <person name="Daum C."/>
            <person name="Ramamoorthy G.K."/>
            <person name="Gryganskyi A."/>
            <person name="Culley D."/>
            <person name="Magnuson J.K."/>
            <person name="James T.Y."/>
            <person name="O'Malley M.A."/>
            <person name="Stajich J.E."/>
            <person name="Spatafora J.W."/>
            <person name="Visel A."/>
            <person name="Grigoriev I.V."/>
        </authorList>
    </citation>
    <scope>NUCLEOTIDE SEQUENCE [LARGE SCALE GENOMIC DNA]</scope>
    <source>
        <strain evidence="2 3">JEL800</strain>
    </source>
</reference>
<dbReference type="OrthoDB" id="2322499at2759"/>
<gene>
    <name evidence="2" type="ORF">BCR33DRAFT_724195</name>
</gene>